<dbReference type="GO" id="GO:0003676">
    <property type="term" value="F:nucleic acid binding"/>
    <property type="evidence" value="ECO:0007669"/>
    <property type="project" value="InterPro"/>
</dbReference>
<comment type="caution">
    <text evidence="2">The sequence shown here is derived from an EMBL/GenBank/DDBJ whole genome shotgun (WGS) entry which is preliminary data.</text>
</comment>
<sequence length="412" mass="47122">MKVRRLRDILDRPFTIRDLASGYTNNDDGATTDAVKGYNGNLNIRPSYQRNSVYNEDKRQAVIQTVLDECPLGIMYWVDLGNGQYEVLDGQQRILAICNYVMGNYSVKSSKFPSSAPQQDFPNLQMNLTDLAEQILDYELDIYVCEGTASEKMKWFHVINTAGEPLNEQELRNSAYTGTWLSDAKQRFSTKTGRGVVLADENPNNDKAEPLLNGNWNRQEYLQTAIKWASQNDNDDSTNTIEDYMLKHQGNADASELWQNFSAIIEWVRGKFVSYQNSLKGMDWGTIYKEYQLGQLDNNIIKNSASVINEKIAELVNDDEVTTKMKGIYQYIIYGDSKYLQLRAFDDKTIKQKYEEQSHHCVYCVDEGNNREYALKELAGDHITPWSLGGKTVPENCQLLCKKHNSSKGNNY</sequence>
<dbReference type="PATRIC" id="fig|1303.86.peg.1146"/>
<feature type="domain" description="HNH nuclease" evidence="1">
    <location>
        <begin position="349"/>
        <end position="406"/>
    </location>
</feature>
<dbReference type="Pfam" id="PF03235">
    <property type="entry name" value="GmrSD_N"/>
    <property type="match status" value="1"/>
</dbReference>
<dbReference type="InterPro" id="IPR002711">
    <property type="entry name" value="HNH"/>
</dbReference>
<dbReference type="EMBL" id="LQZC01000010">
    <property type="protein sequence ID" value="KXU07661.1"/>
    <property type="molecule type" value="Genomic_DNA"/>
</dbReference>
<name>A0A139QZ77_STROR</name>
<protein>
    <recommendedName>
        <fullName evidence="1">HNH nuclease domain-containing protein</fullName>
    </recommendedName>
</protein>
<dbReference type="Proteomes" id="UP000071369">
    <property type="component" value="Unassembled WGS sequence"/>
</dbReference>
<gene>
    <name evidence="2" type="ORF">SORDD25_01118</name>
</gene>
<reference evidence="2 3" key="1">
    <citation type="submission" date="2016-01" db="EMBL/GenBank/DDBJ databases">
        <title>Highly variable Streptococcus oralis are common among viridans streptococci isolated from primates.</title>
        <authorList>
            <person name="Denapaite D."/>
            <person name="Rieger M."/>
            <person name="Koendgen S."/>
            <person name="Brueckner R."/>
            <person name="Ochigava I."/>
            <person name="Kappeler P."/>
            <person name="Maetz-Rensing K."/>
            <person name="Leendertz F."/>
            <person name="Hakenbeck R."/>
        </authorList>
    </citation>
    <scope>NUCLEOTIDE SEQUENCE [LARGE SCALE GENOMIC DNA]</scope>
    <source>
        <strain evidence="2 3">DD25</strain>
    </source>
</reference>
<dbReference type="GO" id="GO:0008270">
    <property type="term" value="F:zinc ion binding"/>
    <property type="evidence" value="ECO:0007669"/>
    <property type="project" value="InterPro"/>
</dbReference>
<evidence type="ECO:0000313" key="3">
    <source>
        <dbReference type="Proteomes" id="UP000071369"/>
    </source>
</evidence>
<evidence type="ECO:0000259" key="1">
    <source>
        <dbReference type="SMART" id="SM00507"/>
    </source>
</evidence>
<evidence type="ECO:0000313" key="2">
    <source>
        <dbReference type="EMBL" id="KXU07661.1"/>
    </source>
</evidence>
<dbReference type="Pfam" id="PF01844">
    <property type="entry name" value="HNH"/>
    <property type="match status" value="1"/>
</dbReference>
<dbReference type="AlphaFoldDB" id="A0A139QZ77"/>
<dbReference type="Gene3D" id="1.10.30.50">
    <property type="match status" value="1"/>
</dbReference>
<accession>A0A139QZ77</accession>
<dbReference type="RefSeq" id="WP_061852953.1">
    <property type="nucleotide sequence ID" value="NZ_KQ970789.1"/>
</dbReference>
<dbReference type="PANTHER" id="PTHR39639:SF1">
    <property type="entry name" value="DUF262 DOMAIN-CONTAINING PROTEIN"/>
    <property type="match status" value="1"/>
</dbReference>
<dbReference type="CDD" id="cd00085">
    <property type="entry name" value="HNHc"/>
    <property type="match status" value="1"/>
</dbReference>
<dbReference type="InterPro" id="IPR004919">
    <property type="entry name" value="GmrSD_N"/>
</dbReference>
<organism evidence="2 3">
    <name type="scientific">Streptococcus oralis</name>
    <dbReference type="NCBI Taxonomy" id="1303"/>
    <lineage>
        <taxon>Bacteria</taxon>
        <taxon>Bacillati</taxon>
        <taxon>Bacillota</taxon>
        <taxon>Bacilli</taxon>
        <taxon>Lactobacillales</taxon>
        <taxon>Streptococcaceae</taxon>
        <taxon>Streptococcus</taxon>
    </lineage>
</organism>
<dbReference type="SMART" id="SM00507">
    <property type="entry name" value="HNHc"/>
    <property type="match status" value="1"/>
</dbReference>
<dbReference type="InterPro" id="IPR003615">
    <property type="entry name" value="HNH_nuc"/>
</dbReference>
<dbReference type="PANTHER" id="PTHR39639">
    <property type="entry name" value="CHROMOSOME 16, WHOLE GENOME SHOTGUN SEQUENCE"/>
    <property type="match status" value="1"/>
</dbReference>
<proteinExistence type="predicted"/>
<dbReference type="GO" id="GO:0004519">
    <property type="term" value="F:endonuclease activity"/>
    <property type="evidence" value="ECO:0007669"/>
    <property type="project" value="InterPro"/>
</dbReference>